<keyword evidence="3" id="KW-1185">Reference proteome</keyword>
<dbReference type="Proteomes" id="UP000335636">
    <property type="component" value="Unassembled WGS sequence"/>
</dbReference>
<protein>
    <submittedName>
        <fullName evidence="2">Uncharacterized protein</fullName>
    </submittedName>
</protein>
<dbReference type="EMBL" id="CABDUW010000070">
    <property type="protein sequence ID" value="VTJ56842.1"/>
    <property type="molecule type" value="Genomic_DNA"/>
</dbReference>
<evidence type="ECO:0000313" key="2">
    <source>
        <dbReference type="EMBL" id="VTJ56842.1"/>
    </source>
</evidence>
<evidence type="ECO:0000313" key="3">
    <source>
        <dbReference type="Proteomes" id="UP000335636"/>
    </source>
</evidence>
<evidence type="ECO:0000256" key="1">
    <source>
        <dbReference type="SAM" id="MobiDB-lite"/>
    </source>
</evidence>
<proteinExistence type="predicted"/>
<feature type="region of interest" description="Disordered" evidence="1">
    <location>
        <begin position="1"/>
        <end position="27"/>
    </location>
</feature>
<name>A0A5E4AK35_MARMO</name>
<accession>A0A5E4AK35</accession>
<gene>
    <name evidence="2" type="ORF">MONAX_5E041488</name>
</gene>
<reference evidence="2" key="1">
    <citation type="submission" date="2019-04" db="EMBL/GenBank/DDBJ databases">
        <authorList>
            <person name="Alioto T."/>
            <person name="Alioto T."/>
        </authorList>
    </citation>
    <scope>NUCLEOTIDE SEQUENCE [LARGE SCALE GENOMIC DNA]</scope>
</reference>
<comment type="caution">
    <text evidence="2">The sequence shown here is derived from an EMBL/GenBank/DDBJ whole genome shotgun (WGS) entry which is preliminary data.</text>
</comment>
<dbReference type="AlphaFoldDB" id="A0A5E4AK35"/>
<feature type="non-terminal residue" evidence="2">
    <location>
        <position position="63"/>
    </location>
</feature>
<organism evidence="2 3">
    <name type="scientific">Marmota monax</name>
    <name type="common">Woodchuck</name>
    <dbReference type="NCBI Taxonomy" id="9995"/>
    <lineage>
        <taxon>Eukaryota</taxon>
        <taxon>Metazoa</taxon>
        <taxon>Chordata</taxon>
        <taxon>Craniata</taxon>
        <taxon>Vertebrata</taxon>
        <taxon>Euteleostomi</taxon>
        <taxon>Mammalia</taxon>
        <taxon>Eutheria</taxon>
        <taxon>Euarchontoglires</taxon>
        <taxon>Glires</taxon>
        <taxon>Rodentia</taxon>
        <taxon>Sciuromorpha</taxon>
        <taxon>Sciuridae</taxon>
        <taxon>Xerinae</taxon>
        <taxon>Marmotini</taxon>
        <taxon>Marmota</taxon>
    </lineage>
</organism>
<sequence>MFTGLSPWRPPEKRTPPEASEREPEHYTLSAPPADAIFQFPGIWTLMRTHCLPLSYLHVFTNQ</sequence>
<feature type="compositionally biased region" description="Basic and acidic residues" evidence="1">
    <location>
        <begin position="10"/>
        <end position="26"/>
    </location>
</feature>